<dbReference type="Gene3D" id="2.70.70.10">
    <property type="entry name" value="Glucose Permease (Domain IIA)"/>
    <property type="match status" value="1"/>
</dbReference>
<name>A0A0G1W2R2_9BACT</name>
<dbReference type="GO" id="GO:0004222">
    <property type="term" value="F:metalloendopeptidase activity"/>
    <property type="evidence" value="ECO:0007669"/>
    <property type="project" value="TreeGrafter"/>
</dbReference>
<dbReference type="CDD" id="cd12797">
    <property type="entry name" value="M23_peptidase"/>
    <property type="match status" value="1"/>
</dbReference>
<comment type="caution">
    <text evidence="2">The sequence shown here is derived from an EMBL/GenBank/DDBJ whole genome shotgun (WGS) entry which is preliminary data.</text>
</comment>
<organism evidence="2 3">
    <name type="scientific">Candidatus Gottesmanbacteria bacterium GW2011_GWB1_49_7</name>
    <dbReference type="NCBI Taxonomy" id="1618448"/>
    <lineage>
        <taxon>Bacteria</taxon>
        <taxon>Candidatus Gottesmaniibacteriota</taxon>
    </lineage>
</organism>
<proteinExistence type="predicted"/>
<feature type="domain" description="M23ase beta-sheet core" evidence="1">
    <location>
        <begin position="88"/>
        <end position="195"/>
    </location>
</feature>
<dbReference type="Proteomes" id="UP000034588">
    <property type="component" value="Unassembled WGS sequence"/>
</dbReference>
<evidence type="ECO:0000313" key="3">
    <source>
        <dbReference type="Proteomes" id="UP000034588"/>
    </source>
</evidence>
<dbReference type="PANTHER" id="PTHR21666">
    <property type="entry name" value="PEPTIDASE-RELATED"/>
    <property type="match status" value="1"/>
</dbReference>
<dbReference type="EMBL" id="LCQD01000005">
    <property type="protein sequence ID" value="KKW13051.1"/>
    <property type="molecule type" value="Genomic_DNA"/>
</dbReference>
<accession>A0A0G1W2R2</accession>
<reference evidence="2 3" key="1">
    <citation type="journal article" date="2015" name="Nature">
        <title>rRNA introns, odd ribosomes, and small enigmatic genomes across a large radiation of phyla.</title>
        <authorList>
            <person name="Brown C.T."/>
            <person name="Hug L.A."/>
            <person name="Thomas B.C."/>
            <person name="Sharon I."/>
            <person name="Castelle C.J."/>
            <person name="Singh A."/>
            <person name="Wilkins M.J."/>
            <person name="Williams K.H."/>
            <person name="Banfield J.F."/>
        </authorList>
    </citation>
    <scope>NUCLEOTIDE SEQUENCE [LARGE SCALE GENOMIC DNA]</scope>
</reference>
<dbReference type="InterPro" id="IPR016047">
    <property type="entry name" value="M23ase_b-sheet_dom"/>
</dbReference>
<dbReference type="Pfam" id="PF01551">
    <property type="entry name" value="Peptidase_M23"/>
    <property type="match status" value="1"/>
</dbReference>
<sequence>MRVFFAVVLLALACEPIDHPVTDTDAAISLEWPVPLDEIGSIICVDHDPVDYAWPDYDCVDYLGRYGFPYCYDQHMGTDFILADEWTAMDRGVPVFAALGGTVIGTVDGNYDRCRIALDLTINCDGHELANNNIYIDHGDGLVTGYLHLKARSLLVSDGDEVEADEQIAEVGSSGLSARPHLHFEATQDGLVIDPYEGWWVDKK</sequence>
<evidence type="ECO:0000313" key="2">
    <source>
        <dbReference type="EMBL" id="KKW13051.1"/>
    </source>
</evidence>
<protein>
    <submittedName>
        <fullName evidence="2">Peptidase</fullName>
    </submittedName>
</protein>
<dbReference type="AlphaFoldDB" id="A0A0G1W2R2"/>
<dbReference type="InterPro" id="IPR011055">
    <property type="entry name" value="Dup_hybrid_motif"/>
</dbReference>
<evidence type="ECO:0000259" key="1">
    <source>
        <dbReference type="Pfam" id="PF01551"/>
    </source>
</evidence>
<dbReference type="InterPro" id="IPR050570">
    <property type="entry name" value="Cell_wall_metabolism_enzyme"/>
</dbReference>
<gene>
    <name evidence="2" type="ORF">UY48_C0005G0007</name>
</gene>
<dbReference type="SUPFAM" id="SSF51261">
    <property type="entry name" value="Duplicated hybrid motif"/>
    <property type="match status" value="1"/>
</dbReference>
<dbReference type="PANTHER" id="PTHR21666:SF270">
    <property type="entry name" value="MUREIN HYDROLASE ACTIVATOR ENVC"/>
    <property type="match status" value="1"/>
</dbReference>